<evidence type="ECO:0000313" key="1">
    <source>
        <dbReference type="EMBL" id="MFI7589947.1"/>
    </source>
</evidence>
<comment type="caution">
    <text evidence="1">The sequence shown here is derived from an EMBL/GenBank/DDBJ whole genome shotgun (WGS) entry which is preliminary data.</text>
</comment>
<proteinExistence type="predicted"/>
<sequence>MRPGLSSLTRDYIAPALIQYGYQLQGDGLVKQFPTGDQVLVCLNGRNQGHFTEFVITGAVAPPAMVRFWQLWLDGSIGSLTQHHMAGIYGPDAPSAWAQANQSPRRWAVGLTDAAEFASAGEDLATVIARELVPVLDRLADRRELLRAFEDREVYGTGFRPFQSYIQRPLAMLDWRPIVEIEDVLNSVGERIVAEVRGAFLAYAEAIIQARRTSGEEGELKPGVPEWLPTAPCW</sequence>
<name>A0ABW8AU90_9ACTN</name>
<dbReference type="EMBL" id="JBITLV010000012">
    <property type="protein sequence ID" value="MFI7589947.1"/>
    <property type="molecule type" value="Genomic_DNA"/>
</dbReference>
<dbReference type="RefSeq" id="WP_398284550.1">
    <property type="nucleotide sequence ID" value="NZ_JBITLV010000012.1"/>
</dbReference>
<protein>
    <recommendedName>
        <fullName evidence="3">DUF4304 domain-containing protein</fullName>
    </recommendedName>
</protein>
<keyword evidence="2" id="KW-1185">Reference proteome</keyword>
<organism evidence="1 2">
    <name type="scientific">Spongisporangium articulatum</name>
    <dbReference type="NCBI Taxonomy" id="3362603"/>
    <lineage>
        <taxon>Bacteria</taxon>
        <taxon>Bacillati</taxon>
        <taxon>Actinomycetota</taxon>
        <taxon>Actinomycetes</taxon>
        <taxon>Kineosporiales</taxon>
        <taxon>Kineosporiaceae</taxon>
        <taxon>Spongisporangium</taxon>
    </lineage>
</organism>
<reference evidence="1 2" key="1">
    <citation type="submission" date="2024-10" db="EMBL/GenBank/DDBJ databases">
        <title>The Natural Products Discovery Center: Release of the First 8490 Sequenced Strains for Exploring Actinobacteria Biosynthetic Diversity.</title>
        <authorList>
            <person name="Kalkreuter E."/>
            <person name="Kautsar S.A."/>
            <person name="Yang D."/>
            <person name="Bader C.D."/>
            <person name="Teijaro C.N."/>
            <person name="Fluegel L."/>
            <person name="Davis C.M."/>
            <person name="Simpson J.R."/>
            <person name="Lauterbach L."/>
            <person name="Steele A.D."/>
            <person name="Gui C."/>
            <person name="Meng S."/>
            <person name="Li G."/>
            <person name="Viehrig K."/>
            <person name="Ye F."/>
            <person name="Su P."/>
            <person name="Kiefer A.F."/>
            <person name="Nichols A."/>
            <person name="Cepeda A.J."/>
            <person name="Yan W."/>
            <person name="Fan B."/>
            <person name="Jiang Y."/>
            <person name="Adhikari A."/>
            <person name="Zheng C.-J."/>
            <person name="Schuster L."/>
            <person name="Cowan T.M."/>
            <person name="Smanski M.J."/>
            <person name="Chevrette M.G."/>
            <person name="De Carvalho L.P.S."/>
            <person name="Shen B."/>
        </authorList>
    </citation>
    <scope>NUCLEOTIDE SEQUENCE [LARGE SCALE GENOMIC DNA]</scope>
    <source>
        <strain evidence="1 2">NPDC049639</strain>
    </source>
</reference>
<evidence type="ECO:0008006" key="3">
    <source>
        <dbReference type="Google" id="ProtNLM"/>
    </source>
</evidence>
<gene>
    <name evidence="1" type="ORF">ACIB24_22990</name>
</gene>
<accession>A0ABW8AU90</accession>
<evidence type="ECO:0000313" key="2">
    <source>
        <dbReference type="Proteomes" id="UP001612915"/>
    </source>
</evidence>
<dbReference type="Proteomes" id="UP001612915">
    <property type="component" value="Unassembled WGS sequence"/>
</dbReference>